<organism evidence="13 14">
    <name type="scientific">Actinomycetospora atypica</name>
    <dbReference type="NCBI Taxonomy" id="1290095"/>
    <lineage>
        <taxon>Bacteria</taxon>
        <taxon>Bacillati</taxon>
        <taxon>Actinomycetota</taxon>
        <taxon>Actinomycetes</taxon>
        <taxon>Pseudonocardiales</taxon>
        <taxon>Pseudonocardiaceae</taxon>
        <taxon>Actinomycetospora</taxon>
    </lineage>
</organism>
<comment type="function">
    <text evidence="10">Required for the formation of a threonylcarbamoyl group on adenosine at position 37 (t(6)A37) in tRNAs that read codons beginning with adenine. Is involved in the transfer of the threonylcarbamoyl moiety of threonylcarbamoyl-AMP (TC-AMP) to the N6 group of A37, together with TsaD and TsaB. TsaE seems to play an indirect role in the t(6)A biosynthesis pathway, possibly in regulating the core enzymatic function of TsaD.</text>
</comment>
<keyword evidence="5" id="KW-0819">tRNA processing</keyword>
<protein>
    <recommendedName>
        <fullName evidence="3">tRNA threonylcarbamoyladenosine biosynthesis protein TsaE</fullName>
    </recommendedName>
    <alternativeName>
        <fullName evidence="11">t(6)A37 threonylcarbamoyladenosine biosynthesis protein TsaE</fullName>
    </alternativeName>
</protein>
<evidence type="ECO:0000256" key="9">
    <source>
        <dbReference type="ARBA" id="ARBA00022842"/>
    </source>
</evidence>
<dbReference type="EMBL" id="JBHSIV010000003">
    <property type="protein sequence ID" value="MFC5061311.1"/>
    <property type="molecule type" value="Genomic_DNA"/>
</dbReference>
<dbReference type="InterPro" id="IPR003442">
    <property type="entry name" value="T6A_TsaE"/>
</dbReference>
<dbReference type="PANTHER" id="PTHR33540">
    <property type="entry name" value="TRNA THREONYLCARBAMOYLADENOSINE BIOSYNTHESIS PROTEIN TSAE"/>
    <property type="match status" value="1"/>
</dbReference>
<evidence type="ECO:0000256" key="10">
    <source>
        <dbReference type="ARBA" id="ARBA00024908"/>
    </source>
</evidence>
<dbReference type="Gene3D" id="3.40.50.300">
    <property type="entry name" value="P-loop containing nucleotide triphosphate hydrolases"/>
    <property type="match status" value="1"/>
</dbReference>
<proteinExistence type="inferred from homology"/>
<reference evidence="14" key="1">
    <citation type="journal article" date="2019" name="Int. J. Syst. Evol. Microbiol.">
        <title>The Global Catalogue of Microorganisms (GCM) 10K type strain sequencing project: providing services to taxonomists for standard genome sequencing and annotation.</title>
        <authorList>
            <consortium name="The Broad Institute Genomics Platform"/>
            <consortium name="The Broad Institute Genome Sequencing Center for Infectious Disease"/>
            <person name="Wu L."/>
            <person name="Ma J."/>
        </authorList>
    </citation>
    <scope>NUCLEOTIDE SEQUENCE [LARGE SCALE GENOMIC DNA]</scope>
    <source>
        <strain evidence="14">CGMCC 4.7093</strain>
    </source>
</reference>
<dbReference type="Pfam" id="PF02367">
    <property type="entry name" value="TsaE"/>
    <property type="match status" value="1"/>
</dbReference>
<evidence type="ECO:0000256" key="4">
    <source>
        <dbReference type="ARBA" id="ARBA00022490"/>
    </source>
</evidence>
<dbReference type="SUPFAM" id="SSF52540">
    <property type="entry name" value="P-loop containing nucleoside triphosphate hydrolases"/>
    <property type="match status" value="1"/>
</dbReference>
<comment type="caution">
    <text evidence="13">The sequence shown here is derived from an EMBL/GenBank/DDBJ whole genome shotgun (WGS) entry which is preliminary data.</text>
</comment>
<keyword evidence="6" id="KW-0479">Metal-binding</keyword>
<evidence type="ECO:0000256" key="8">
    <source>
        <dbReference type="ARBA" id="ARBA00022840"/>
    </source>
</evidence>
<name>A0ABV9YHG9_9PSEU</name>
<accession>A0ABV9YHG9</accession>
<evidence type="ECO:0000256" key="5">
    <source>
        <dbReference type="ARBA" id="ARBA00022694"/>
    </source>
</evidence>
<sequence>MNETWRAQQRGPTEVTITSNGPDDTARAAAALAPHLRAGDVLLLTGGLAAGKTTFTSALVAALGSTAAVTSPTFSLANFYDTPGPRVLHVDTYRLDDLAEFRDLGLEEYLDEVIAVIEWGGLVDGEFDEPLRIAFAGDGTAREITLRGADRWAPVLEALRAEVAA</sequence>
<comment type="similarity">
    <text evidence="2">Belongs to the TsaE family.</text>
</comment>
<dbReference type="RefSeq" id="WP_378034661.1">
    <property type="nucleotide sequence ID" value="NZ_JBHSIV010000003.1"/>
</dbReference>
<keyword evidence="14" id="KW-1185">Reference proteome</keyword>
<evidence type="ECO:0000256" key="3">
    <source>
        <dbReference type="ARBA" id="ARBA00019010"/>
    </source>
</evidence>
<evidence type="ECO:0000256" key="12">
    <source>
        <dbReference type="SAM" id="MobiDB-lite"/>
    </source>
</evidence>
<evidence type="ECO:0000256" key="11">
    <source>
        <dbReference type="ARBA" id="ARBA00032441"/>
    </source>
</evidence>
<evidence type="ECO:0000256" key="2">
    <source>
        <dbReference type="ARBA" id="ARBA00007599"/>
    </source>
</evidence>
<dbReference type="PANTHER" id="PTHR33540:SF2">
    <property type="entry name" value="TRNA THREONYLCARBAMOYLADENOSINE BIOSYNTHESIS PROTEIN TSAE"/>
    <property type="match status" value="1"/>
</dbReference>
<evidence type="ECO:0000313" key="13">
    <source>
        <dbReference type="EMBL" id="MFC5061311.1"/>
    </source>
</evidence>
<keyword evidence="4" id="KW-0963">Cytoplasm</keyword>
<keyword evidence="8" id="KW-0067">ATP-binding</keyword>
<evidence type="ECO:0000256" key="6">
    <source>
        <dbReference type="ARBA" id="ARBA00022723"/>
    </source>
</evidence>
<evidence type="ECO:0000256" key="7">
    <source>
        <dbReference type="ARBA" id="ARBA00022741"/>
    </source>
</evidence>
<keyword evidence="9" id="KW-0460">Magnesium</keyword>
<keyword evidence="7" id="KW-0547">Nucleotide-binding</keyword>
<evidence type="ECO:0000256" key="1">
    <source>
        <dbReference type="ARBA" id="ARBA00004496"/>
    </source>
</evidence>
<dbReference type="InterPro" id="IPR027417">
    <property type="entry name" value="P-loop_NTPase"/>
</dbReference>
<dbReference type="NCBIfam" id="TIGR00150">
    <property type="entry name" value="T6A_YjeE"/>
    <property type="match status" value="1"/>
</dbReference>
<gene>
    <name evidence="13" type="primary">tsaE</name>
    <name evidence="13" type="ORF">ACFPBZ_03765</name>
</gene>
<comment type="subcellular location">
    <subcellularLocation>
        <location evidence="1">Cytoplasm</location>
    </subcellularLocation>
</comment>
<dbReference type="Proteomes" id="UP001595947">
    <property type="component" value="Unassembled WGS sequence"/>
</dbReference>
<feature type="region of interest" description="Disordered" evidence="12">
    <location>
        <begin position="1"/>
        <end position="22"/>
    </location>
</feature>
<evidence type="ECO:0000313" key="14">
    <source>
        <dbReference type="Proteomes" id="UP001595947"/>
    </source>
</evidence>